<keyword evidence="2" id="KW-0436">Ligase</keyword>
<gene>
    <name evidence="5" type="ORF">GGI25_005620</name>
</gene>
<feature type="domain" description="AMP-dependent synthetase/ligase" evidence="3">
    <location>
        <begin position="29"/>
        <end position="399"/>
    </location>
</feature>
<dbReference type="OrthoDB" id="10253115at2759"/>
<feature type="domain" description="AMP-binding enzyme C-terminal" evidence="4">
    <location>
        <begin position="450"/>
        <end position="548"/>
    </location>
</feature>
<comment type="similarity">
    <text evidence="1">Belongs to the ATP-dependent AMP-binding enzyme family.</text>
</comment>
<dbReference type="InterPro" id="IPR000873">
    <property type="entry name" value="AMP-dep_synth/lig_dom"/>
</dbReference>
<dbReference type="EMBL" id="JANBTW010000110">
    <property type="protein sequence ID" value="KAJ2671098.1"/>
    <property type="molecule type" value="Genomic_DNA"/>
</dbReference>
<dbReference type="CDD" id="cd05911">
    <property type="entry name" value="Firefly_Luc_like"/>
    <property type="match status" value="1"/>
</dbReference>
<organism evidence="5 6">
    <name type="scientific">Coemansia spiralis</name>
    <dbReference type="NCBI Taxonomy" id="417178"/>
    <lineage>
        <taxon>Eukaryota</taxon>
        <taxon>Fungi</taxon>
        <taxon>Fungi incertae sedis</taxon>
        <taxon>Zoopagomycota</taxon>
        <taxon>Kickxellomycotina</taxon>
        <taxon>Kickxellomycetes</taxon>
        <taxon>Kickxellales</taxon>
        <taxon>Kickxellaceae</taxon>
        <taxon>Coemansia</taxon>
    </lineage>
</organism>
<dbReference type="GO" id="GO:0016405">
    <property type="term" value="F:CoA-ligase activity"/>
    <property type="evidence" value="ECO:0007669"/>
    <property type="project" value="TreeGrafter"/>
</dbReference>
<dbReference type="Proteomes" id="UP001151518">
    <property type="component" value="Unassembled WGS sequence"/>
</dbReference>
<accession>A0A9W8KUH7</accession>
<dbReference type="SUPFAM" id="SSF56801">
    <property type="entry name" value="Acetyl-CoA synthetase-like"/>
    <property type="match status" value="1"/>
</dbReference>
<dbReference type="Pfam" id="PF13193">
    <property type="entry name" value="AMP-binding_C"/>
    <property type="match status" value="1"/>
</dbReference>
<dbReference type="Gene3D" id="3.30.300.30">
    <property type="match status" value="1"/>
</dbReference>
<reference evidence="5" key="1">
    <citation type="submission" date="2022-07" db="EMBL/GenBank/DDBJ databases">
        <title>Phylogenomic reconstructions and comparative analyses of Kickxellomycotina fungi.</title>
        <authorList>
            <person name="Reynolds N.K."/>
            <person name="Stajich J.E."/>
            <person name="Barry K."/>
            <person name="Grigoriev I.V."/>
            <person name="Crous P."/>
            <person name="Smith M.E."/>
        </authorList>
    </citation>
    <scope>NUCLEOTIDE SEQUENCE</scope>
    <source>
        <strain evidence="5">NRRL 3115</strain>
    </source>
</reference>
<dbReference type="Pfam" id="PF00501">
    <property type="entry name" value="AMP-binding"/>
    <property type="match status" value="1"/>
</dbReference>
<dbReference type="PANTHER" id="PTHR24096:SF149">
    <property type="entry name" value="AMP-BINDING DOMAIN-CONTAINING PROTEIN-RELATED"/>
    <property type="match status" value="1"/>
</dbReference>
<dbReference type="InterPro" id="IPR025110">
    <property type="entry name" value="AMP-bd_C"/>
</dbReference>
<evidence type="ECO:0000313" key="6">
    <source>
        <dbReference type="Proteomes" id="UP001151518"/>
    </source>
</evidence>
<dbReference type="InterPro" id="IPR045851">
    <property type="entry name" value="AMP-bd_C_sf"/>
</dbReference>
<protein>
    <recommendedName>
        <fullName evidence="7">Acetyl-CoA synthetase-like protein</fullName>
    </recommendedName>
</protein>
<evidence type="ECO:0000313" key="5">
    <source>
        <dbReference type="EMBL" id="KAJ2671098.1"/>
    </source>
</evidence>
<dbReference type="PROSITE" id="PS00455">
    <property type="entry name" value="AMP_BINDING"/>
    <property type="match status" value="1"/>
</dbReference>
<dbReference type="AlphaFoldDB" id="A0A9W8KUH7"/>
<dbReference type="InterPro" id="IPR042099">
    <property type="entry name" value="ANL_N_sf"/>
</dbReference>
<name>A0A9W8KUH7_9FUNG</name>
<evidence type="ECO:0000259" key="3">
    <source>
        <dbReference type="Pfam" id="PF00501"/>
    </source>
</evidence>
<evidence type="ECO:0008006" key="7">
    <source>
        <dbReference type="Google" id="ProtNLM"/>
    </source>
</evidence>
<evidence type="ECO:0000259" key="4">
    <source>
        <dbReference type="Pfam" id="PF13193"/>
    </source>
</evidence>
<dbReference type="FunFam" id="3.40.50.12780:FF:000003">
    <property type="entry name" value="Long-chain-fatty-acid--CoA ligase FadD"/>
    <property type="match status" value="1"/>
</dbReference>
<proteinExistence type="inferred from homology"/>
<dbReference type="PANTHER" id="PTHR24096">
    <property type="entry name" value="LONG-CHAIN-FATTY-ACID--COA LIGASE"/>
    <property type="match status" value="1"/>
</dbReference>
<sequence>MVVTSTLPPIDIPDANVVDYVLAECQRLRSPGHTLFVDSSSGESMTAAQVQSLTYRFAAGLRNKCNIKAGDTVAIFARNSIIYPIAAYGIVATGAICTPSNPAYTPHELAHQLSDSRCKVVIVGDGLQAAVTKALELVHHKVECVLAMDEARSGCDESIFSVMAPEADATSPFASGQPSDYATAPAYLCYSSGTTGKPKGVLLTHRNMVSNAMQINALKQLDKPVETPEGFDTFLGLAPFCHAYGLSYVLHSSVALGGKIVVMPSYSFDKFLCAVEEYRITFGYLVPPIVCALSKDPRVDQHDLSSMHTILSGGASLSPSLIDTTEARLSGVRVVQGYGMSEMSPAVTMLATSHRNPFSIGVLLPSCAAKVVDGEDNEVEEGSPGELCFKGPNIMLGYLGNEEATRDIFDEDGFLHTGDIGYVDDAGFFYITDRKKELIKYKGFQVAPSELESILAEHPDIEDAAVMAVYDDNQATEIPRGYFVLAKPSIDDDSSNTSGDSGYAPGIVEDMVRAQAIVEWLHERVARYKRLRGGFVVIDHIPRSPAGKIIRNSLRNMEHVSSRESSAESSSTI</sequence>
<dbReference type="Gene3D" id="3.40.50.12780">
    <property type="entry name" value="N-terminal domain of ligase-like"/>
    <property type="match status" value="1"/>
</dbReference>
<dbReference type="InterPro" id="IPR020845">
    <property type="entry name" value="AMP-binding_CS"/>
</dbReference>
<evidence type="ECO:0000256" key="1">
    <source>
        <dbReference type="ARBA" id="ARBA00006432"/>
    </source>
</evidence>
<comment type="caution">
    <text evidence="5">The sequence shown here is derived from an EMBL/GenBank/DDBJ whole genome shotgun (WGS) entry which is preliminary data.</text>
</comment>
<evidence type="ECO:0000256" key="2">
    <source>
        <dbReference type="ARBA" id="ARBA00022598"/>
    </source>
</evidence>